<reference evidence="6" key="1">
    <citation type="journal article" date="2013" name="Environ. Microbiol.">
        <title>Microbiota from the distal guts of lean and obese adolescents exhibit partial functional redundancy besides clear differences in community structure.</title>
        <authorList>
            <person name="Ferrer M."/>
            <person name="Ruiz A."/>
            <person name="Lanza F."/>
            <person name="Haange S.B."/>
            <person name="Oberbach A."/>
            <person name="Till H."/>
            <person name="Bargiela R."/>
            <person name="Campoy C."/>
            <person name="Segura M.T."/>
            <person name="Richter M."/>
            <person name="von Bergen M."/>
            <person name="Seifert J."/>
            <person name="Suarez A."/>
        </authorList>
    </citation>
    <scope>NUCLEOTIDE SEQUENCE</scope>
</reference>
<feature type="transmembrane region" description="Helical" evidence="5">
    <location>
        <begin position="92"/>
        <end position="113"/>
    </location>
</feature>
<proteinExistence type="predicted"/>
<evidence type="ECO:0000256" key="5">
    <source>
        <dbReference type="SAM" id="Phobius"/>
    </source>
</evidence>
<dbReference type="EMBL" id="AJWZ01005892">
    <property type="protein sequence ID" value="EKC61312.1"/>
    <property type="molecule type" value="Genomic_DNA"/>
</dbReference>
<gene>
    <name evidence="6" type="ORF">OBE_08545</name>
</gene>
<dbReference type="PANTHER" id="PTHR33514:SF13">
    <property type="entry name" value="PROTEIN ABCI12, CHLOROPLASTIC"/>
    <property type="match status" value="1"/>
</dbReference>
<dbReference type="AlphaFoldDB" id="K1SL06"/>
<accession>K1SL06</accession>
<evidence type="ECO:0000313" key="6">
    <source>
        <dbReference type="EMBL" id="EKC61312.1"/>
    </source>
</evidence>
<comment type="caution">
    <text evidence="6">The sequence shown here is derived from an EMBL/GenBank/DDBJ whole genome shotgun (WGS) entry which is preliminary data.</text>
</comment>
<dbReference type="Pfam" id="PF02361">
    <property type="entry name" value="CbiQ"/>
    <property type="match status" value="1"/>
</dbReference>
<evidence type="ECO:0000256" key="1">
    <source>
        <dbReference type="ARBA" id="ARBA00004141"/>
    </source>
</evidence>
<dbReference type="CDD" id="cd16914">
    <property type="entry name" value="EcfT"/>
    <property type="match status" value="1"/>
</dbReference>
<dbReference type="InterPro" id="IPR003339">
    <property type="entry name" value="ABC/ECF_trnsptr_transmembrane"/>
</dbReference>
<keyword evidence="3 5" id="KW-1133">Transmembrane helix</keyword>
<dbReference type="GO" id="GO:0005886">
    <property type="term" value="C:plasma membrane"/>
    <property type="evidence" value="ECO:0007669"/>
    <property type="project" value="UniProtKB-ARBA"/>
</dbReference>
<comment type="subcellular location">
    <subcellularLocation>
        <location evidence="1">Membrane</location>
        <topology evidence="1">Multi-pass membrane protein</topology>
    </subcellularLocation>
</comment>
<protein>
    <submittedName>
        <fullName evidence="6">Cobalt transport family protein</fullName>
    </submittedName>
</protein>
<keyword evidence="2 5" id="KW-0812">Transmembrane</keyword>
<keyword evidence="4 5" id="KW-0472">Membrane</keyword>
<sequence length="115" mass="12975">EVAMMMSIALRFIPILLEETDKIMKAQIARGADFESGNIFKRAKAMVPLLVPLFISAFRRANDLAMAMEARCYRGGEGRTKMKPLIYHKRDYIAYGCIAAYMVISIVVGRLPFLP</sequence>
<name>K1SL06_9ZZZZ</name>
<dbReference type="PANTHER" id="PTHR33514">
    <property type="entry name" value="PROTEIN ABCI12, CHLOROPLASTIC"/>
    <property type="match status" value="1"/>
</dbReference>
<organism evidence="6">
    <name type="scientific">human gut metagenome</name>
    <dbReference type="NCBI Taxonomy" id="408170"/>
    <lineage>
        <taxon>unclassified sequences</taxon>
        <taxon>metagenomes</taxon>
        <taxon>organismal metagenomes</taxon>
    </lineage>
</organism>
<evidence type="ECO:0000256" key="4">
    <source>
        <dbReference type="ARBA" id="ARBA00023136"/>
    </source>
</evidence>
<evidence type="ECO:0000256" key="3">
    <source>
        <dbReference type="ARBA" id="ARBA00022989"/>
    </source>
</evidence>
<feature type="non-terminal residue" evidence="6">
    <location>
        <position position="1"/>
    </location>
</feature>
<evidence type="ECO:0000256" key="2">
    <source>
        <dbReference type="ARBA" id="ARBA00022692"/>
    </source>
</evidence>